<reference evidence="2" key="1">
    <citation type="submission" date="2021-02" db="EMBL/GenBank/DDBJ databases">
        <authorList>
            <person name="Nowell W R."/>
        </authorList>
    </citation>
    <scope>NUCLEOTIDE SEQUENCE</scope>
</reference>
<keyword evidence="7" id="KW-1185">Reference proteome</keyword>
<dbReference type="OrthoDB" id="10406170at2759"/>
<dbReference type="EMBL" id="CAJNOL010003078">
    <property type="protein sequence ID" value="CAF1545301.1"/>
    <property type="molecule type" value="Genomic_DNA"/>
</dbReference>
<evidence type="ECO:0000313" key="6">
    <source>
        <dbReference type="Proteomes" id="UP000663854"/>
    </source>
</evidence>
<dbReference type="EMBL" id="CAJNOL010003034">
    <property type="protein sequence ID" value="CAF1542938.1"/>
    <property type="molecule type" value="Genomic_DNA"/>
</dbReference>
<organism evidence="2 6">
    <name type="scientific">Rotaria sordida</name>
    <dbReference type="NCBI Taxonomy" id="392033"/>
    <lineage>
        <taxon>Eukaryota</taxon>
        <taxon>Metazoa</taxon>
        <taxon>Spiralia</taxon>
        <taxon>Gnathifera</taxon>
        <taxon>Rotifera</taxon>
        <taxon>Eurotatoria</taxon>
        <taxon>Bdelloidea</taxon>
        <taxon>Philodinida</taxon>
        <taxon>Philodinidae</taxon>
        <taxon>Rotaria</taxon>
    </lineage>
</organism>
<accession>A0A815B554</accession>
<evidence type="ECO:0000313" key="2">
    <source>
        <dbReference type="EMBL" id="CAF1265497.1"/>
    </source>
</evidence>
<dbReference type="AlphaFoldDB" id="A0A815B554"/>
<sequence length="118" mass="13533">MEYIECYEILSTNGDENDLAHPSIVAFPSAENQFQIDLGTEDKSIPIHESARYFDCDASLQCVDRTELIPKHHLSPNLQKRTINEQVYKDILTEIKRKRALVILIVDLFDIANSVNRS</sequence>
<proteinExistence type="predicted"/>
<dbReference type="EMBL" id="CAJNOO010002476">
    <property type="protein sequence ID" value="CAF1271726.1"/>
    <property type="molecule type" value="Genomic_DNA"/>
</dbReference>
<gene>
    <name evidence="4" type="ORF">JXQ802_LOCUS43080</name>
    <name evidence="5" type="ORF">JXQ802_LOCUS43235</name>
    <name evidence="1" type="ORF">PYM288_LOCUS27990</name>
    <name evidence="2" type="ORF">PYM288_LOCUS28101</name>
    <name evidence="3" type="ORF">RFH988_LOCUS28225</name>
</gene>
<evidence type="ECO:0000313" key="5">
    <source>
        <dbReference type="EMBL" id="CAF1545301.1"/>
    </source>
</evidence>
<protein>
    <submittedName>
        <fullName evidence="2">Uncharacterized protein</fullName>
    </submittedName>
</protein>
<dbReference type="EMBL" id="CAJNOH010001960">
    <property type="protein sequence ID" value="CAF1263276.1"/>
    <property type="molecule type" value="Genomic_DNA"/>
</dbReference>
<dbReference type="Proteomes" id="UP000663882">
    <property type="component" value="Unassembled WGS sequence"/>
</dbReference>
<dbReference type="Proteomes" id="UP000663870">
    <property type="component" value="Unassembled WGS sequence"/>
</dbReference>
<evidence type="ECO:0000313" key="7">
    <source>
        <dbReference type="Proteomes" id="UP000663870"/>
    </source>
</evidence>
<evidence type="ECO:0000313" key="3">
    <source>
        <dbReference type="EMBL" id="CAF1271726.1"/>
    </source>
</evidence>
<evidence type="ECO:0000313" key="4">
    <source>
        <dbReference type="EMBL" id="CAF1542938.1"/>
    </source>
</evidence>
<dbReference type="EMBL" id="CAJNOH010001993">
    <property type="protein sequence ID" value="CAF1265497.1"/>
    <property type="molecule type" value="Genomic_DNA"/>
</dbReference>
<name>A0A815B554_9BILA</name>
<comment type="caution">
    <text evidence="2">The sequence shown here is derived from an EMBL/GenBank/DDBJ whole genome shotgun (WGS) entry which is preliminary data.</text>
</comment>
<dbReference type="Proteomes" id="UP000663854">
    <property type="component" value="Unassembled WGS sequence"/>
</dbReference>
<evidence type="ECO:0000313" key="1">
    <source>
        <dbReference type="EMBL" id="CAF1263276.1"/>
    </source>
</evidence>